<evidence type="ECO:0000256" key="1">
    <source>
        <dbReference type="SAM" id="Phobius"/>
    </source>
</evidence>
<feature type="non-terminal residue" evidence="2">
    <location>
        <position position="1"/>
    </location>
</feature>
<protein>
    <submittedName>
        <fullName evidence="2">Uncharacterized protein</fullName>
    </submittedName>
</protein>
<sequence length="123" mass="13646">YAMCGFTGCIGFIDGTFFPYEFKPTLCGEDYYSRKGCYAVAAQIIVITVVFFATFMLAGMGQPMTIVCGTTTKSLIAVFSMYLVIITSWATRRIKNQLVLSLRSKISPISPWSILNLGLTPIW</sequence>
<gene>
    <name evidence="2" type="ORF">H257_19351</name>
</gene>
<evidence type="ECO:0000313" key="2">
    <source>
        <dbReference type="EMBL" id="ETV63720.1"/>
    </source>
</evidence>
<keyword evidence="1" id="KW-1133">Transmembrane helix</keyword>
<dbReference type="VEuPathDB" id="FungiDB:H257_19351"/>
<feature type="transmembrane region" description="Helical" evidence="1">
    <location>
        <begin position="38"/>
        <end position="58"/>
    </location>
</feature>
<feature type="transmembrane region" description="Helical" evidence="1">
    <location>
        <begin position="64"/>
        <end position="85"/>
    </location>
</feature>
<dbReference type="EMBL" id="KI913623">
    <property type="protein sequence ID" value="ETV63720.1"/>
    <property type="molecule type" value="Genomic_DNA"/>
</dbReference>
<dbReference type="AlphaFoldDB" id="W4F8B8"/>
<accession>W4F8B8</accession>
<reference evidence="2" key="1">
    <citation type="submission" date="2013-12" db="EMBL/GenBank/DDBJ databases">
        <title>The Genome Sequence of Aphanomyces astaci APO3.</title>
        <authorList>
            <consortium name="The Broad Institute Genomics Platform"/>
            <person name="Russ C."/>
            <person name="Tyler B."/>
            <person name="van West P."/>
            <person name="Dieguez-Uribeondo J."/>
            <person name="Young S.K."/>
            <person name="Zeng Q."/>
            <person name="Gargeya S."/>
            <person name="Fitzgerald M."/>
            <person name="Abouelleil A."/>
            <person name="Alvarado L."/>
            <person name="Chapman S.B."/>
            <person name="Gainer-Dewar J."/>
            <person name="Goldberg J."/>
            <person name="Griggs A."/>
            <person name="Gujja S."/>
            <person name="Hansen M."/>
            <person name="Howarth C."/>
            <person name="Imamovic A."/>
            <person name="Ireland A."/>
            <person name="Larimer J."/>
            <person name="McCowan C."/>
            <person name="Murphy C."/>
            <person name="Pearson M."/>
            <person name="Poon T.W."/>
            <person name="Priest M."/>
            <person name="Roberts A."/>
            <person name="Saif S."/>
            <person name="Shea T."/>
            <person name="Sykes S."/>
            <person name="Wortman J."/>
            <person name="Nusbaum C."/>
            <person name="Birren B."/>
        </authorList>
    </citation>
    <scope>NUCLEOTIDE SEQUENCE [LARGE SCALE GENOMIC DNA]</scope>
    <source>
        <strain evidence="2">APO3</strain>
    </source>
</reference>
<keyword evidence="1" id="KW-0472">Membrane</keyword>
<dbReference type="OrthoDB" id="10578970at2759"/>
<proteinExistence type="predicted"/>
<dbReference type="GeneID" id="20821347"/>
<name>W4F8B8_APHAT</name>
<keyword evidence="1" id="KW-0812">Transmembrane</keyword>
<dbReference type="RefSeq" id="XP_009846799.1">
    <property type="nucleotide sequence ID" value="XM_009848497.1"/>
</dbReference>
<organism evidence="2">
    <name type="scientific">Aphanomyces astaci</name>
    <name type="common">Crayfish plague agent</name>
    <dbReference type="NCBI Taxonomy" id="112090"/>
    <lineage>
        <taxon>Eukaryota</taxon>
        <taxon>Sar</taxon>
        <taxon>Stramenopiles</taxon>
        <taxon>Oomycota</taxon>
        <taxon>Saprolegniomycetes</taxon>
        <taxon>Saprolegniales</taxon>
        <taxon>Verrucalvaceae</taxon>
        <taxon>Aphanomyces</taxon>
    </lineage>
</organism>